<feature type="transmembrane region" description="Helical" evidence="1">
    <location>
        <begin position="43"/>
        <end position="64"/>
    </location>
</feature>
<dbReference type="Proteomes" id="UP001199469">
    <property type="component" value="Unassembled WGS sequence"/>
</dbReference>
<keyword evidence="1" id="KW-0472">Membrane</keyword>
<evidence type="ECO:0000313" key="3">
    <source>
        <dbReference type="Proteomes" id="UP001199469"/>
    </source>
</evidence>
<sequence>MTTVLAWTNVVALLGVGGLFLLFALIPFAMANDDPRCGPLVRYGFLQLTALGGIGASLLVGAWVASGAADHDGWTAVGVGAAGWGVWIGGLVLTMAGFFGVAALDMAVAERRRRRRTTTLD</sequence>
<reference evidence="2 3" key="1">
    <citation type="submission" date="2021-11" db="EMBL/GenBank/DDBJ databases">
        <title>Draft genome sequence of Actinomycetospora sp. SF1 isolated from the rhizosphere soil.</title>
        <authorList>
            <person name="Duangmal K."/>
            <person name="Chantavorakit T."/>
        </authorList>
    </citation>
    <scope>NUCLEOTIDE SEQUENCE [LARGE SCALE GENOMIC DNA]</scope>
    <source>
        <strain evidence="2 3">TBRC 5722</strain>
    </source>
</reference>
<evidence type="ECO:0000256" key="1">
    <source>
        <dbReference type="SAM" id="Phobius"/>
    </source>
</evidence>
<gene>
    <name evidence="2" type="ORF">LQ327_15710</name>
</gene>
<evidence type="ECO:0000313" key="2">
    <source>
        <dbReference type="EMBL" id="MCD2194818.1"/>
    </source>
</evidence>
<keyword evidence="1" id="KW-1133">Transmembrane helix</keyword>
<dbReference type="RefSeq" id="WP_230735297.1">
    <property type="nucleotide sequence ID" value="NZ_JAJNDB010000003.1"/>
</dbReference>
<feature type="transmembrane region" description="Helical" evidence="1">
    <location>
        <begin position="6"/>
        <end position="31"/>
    </location>
</feature>
<name>A0ABS8P9X2_9PSEU</name>
<evidence type="ECO:0008006" key="4">
    <source>
        <dbReference type="Google" id="ProtNLM"/>
    </source>
</evidence>
<comment type="caution">
    <text evidence="2">The sequence shown here is derived from an EMBL/GenBank/DDBJ whole genome shotgun (WGS) entry which is preliminary data.</text>
</comment>
<accession>A0ABS8P9X2</accession>
<organism evidence="2 3">
    <name type="scientific">Actinomycetospora endophytica</name>
    <dbReference type="NCBI Taxonomy" id="2291215"/>
    <lineage>
        <taxon>Bacteria</taxon>
        <taxon>Bacillati</taxon>
        <taxon>Actinomycetota</taxon>
        <taxon>Actinomycetes</taxon>
        <taxon>Pseudonocardiales</taxon>
        <taxon>Pseudonocardiaceae</taxon>
        <taxon>Actinomycetospora</taxon>
    </lineage>
</organism>
<protein>
    <recommendedName>
        <fullName evidence="4">Integral membrane protein</fullName>
    </recommendedName>
</protein>
<keyword evidence="1" id="KW-0812">Transmembrane</keyword>
<keyword evidence="3" id="KW-1185">Reference proteome</keyword>
<dbReference type="EMBL" id="JAJNDB010000003">
    <property type="protein sequence ID" value="MCD2194818.1"/>
    <property type="molecule type" value="Genomic_DNA"/>
</dbReference>
<proteinExistence type="predicted"/>
<feature type="transmembrane region" description="Helical" evidence="1">
    <location>
        <begin position="84"/>
        <end position="108"/>
    </location>
</feature>